<dbReference type="HAMAP" id="MF_01867">
    <property type="entry name" value="BshC"/>
    <property type="match status" value="1"/>
</dbReference>
<evidence type="ECO:0000313" key="5">
    <source>
        <dbReference type="EMBL" id="NRS92697.1"/>
    </source>
</evidence>
<evidence type="ECO:0000256" key="1">
    <source>
        <dbReference type="ARBA" id="ARBA00022598"/>
    </source>
</evidence>
<dbReference type="Pfam" id="PF24850">
    <property type="entry name" value="CC_BshC"/>
    <property type="match status" value="1"/>
</dbReference>
<feature type="domain" description="Bacillithiol biosynthesis BshC C-terminal coiled-coil" evidence="4">
    <location>
        <begin position="373"/>
        <end position="518"/>
    </location>
</feature>
<keyword evidence="6" id="KW-1185">Reference proteome</keyword>
<evidence type="ECO:0000259" key="3">
    <source>
        <dbReference type="Pfam" id="PF10079"/>
    </source>
</evidence>
<comment type="caution">
    <text evidence="5">The sequence shown here is derived from an EMBL/GenBank/DDBJ whole genome shotgun (WGS) entry which is preliminary data.</text>
</comment>
<evidence type="ECO:0000259" key="4">
    <source>
        <dbReference type="Pfam" id="PF24850"/>
    </source>
</evidence>
<evidence type="ECO:0000256" key="2">
    <source>
        <dbReference type="HAMAP-Rule" id="MF_01867"/>
    </source>
</evidence>
<dbReference type="Pfam" id="PF10079">
    <property type="entry name" value="Rossmann-like_BshC"/>
    <property type="match status" value="1"/>
</dbReference>
<comment type="similarity">
    <text evidence="2">Belongs to the BshC family.</text>
</comment>
<accession>A0A8J8GA11</accession>
<gene>
    <name evidence="2" type="primary">bshC</name>
    <name evidence="5" type="ORF">HNQ03_001775</name>
</gene>
<evidence type="ECO:0000313" key="6">
    <source>
        <dbReference type="Proteomes" id="UP000610746"/>
    </source>
</evidence>
<reference evidence="5" key="1">
    <citation type="submission" date="2020-05" db="EMBL/GenBank/DDBJ databases">
        <title>Genomic Encyclopedia of Type Strains, Phase IV (KMG-V): Genome sequencing to study the core and pangenomes of soil and plant-associated prokaryotes.</title>
        <authorList>
            <person name="Whitman W."/>
        </authorList>
    </citation>
    <scope>NUCLEOTIDE SEQUENCE</scope>
    <source>
        <strain evidence="5">16F</strain>
    </source>
</reference>
<feature type="domain" description="Bacillithiol biosynthesis BshC N-terminal Rossmann-like" evidence="3">
    <location>
        <begin position="15"/>
        <end position="370"/>
    </location>
</feature>
<dbReference type="GO" id="GO:0016874">
    <property type="term" value="F:ligase activity"/>
    <property type="evidence" value="ECO:0007669"/>
    <property type="project" value="UniProtKB-UniRule"/>
</dbReference>
<dbReference type="NCBIfam" id="TIGR03998">
    <property type="entry name" value="thiol_BshC"/>
    <property type="match status" value="1"/>
</dbReference>
<dbReference type="InterPro" id="IPR055398">
    <property type="entry name" value="Rossmann-like_BshC"/>
</dbReference>
<dbReference type="InterPro" id="IPR055399">
    <property type="entry name" value="CC_BshC"/>
</dbReference>
<proteinExistence type="inferred from homology"/>
<keyword evidence="1 2" id="KW-0436">Ligase</keyword>
<dbReference type="AlphaFoldDB" id="A0A8J8GA11"/>
<dbReference type="RefSeq" id="WP_173779288.1">
    <property type="nucleotide sequence ID" value="NZ_JABSNO010000011.1"/>
</dbReference>
<name>A0A8J8GA11_9FLAO</name>
<dbReference type="Proteomes" id="UP000610746">
    <property type="component" value="Unassembled WGS sequence"/>
</dbReference>
<protein>
    <recommendedName>
        <fullName evidence="2">Putative cysteine ligase BshC</fullName>
        <ecNumber evidence="2">6.-.-.-</ecNumber>
    </recommendedName>
</protein>
<dbReference type="EMBL" id="JABSNO010000011">
    <property type="protein sequence ID" value="NRS92697.1"/>
    <property type="molecule type" value="Genomic_DNA"/>
</dbReference>
<dbReference type="EC" id="6.-.-.-" evidence="2"/>
<sequence length="528" mass="61807">MKILENINFTDLNNIPQLIKDFLRGDLADFTSDMFSLENFQTKIERKENSFSAEKRSILADCLKKQLANVHLREKQTENLQLLNKKNTFTITTGHQLNLFSGPAFFIYKILQTIKTASFLSQKFPEAQFVPIFWMATEDHDFEEINHFKTEHNFYEIRGESGGVVGKIVPENLHFITEFSEEFQDSVFGTELNLIIKEAYKLGNNLTEATRTLVQRLFSEFGLLMIDGDDASLKKQIIPIFEEELQHQTLKKYSSDKVDFLINTYGKAQVNPRDINLFYLTDTRDRIEFANGNYHIVDKNISFTKDEMMQELQMFPEKFSPNALMRPVFQEFILPNLAYIGGNAEIMYWLELKDFFANLEIPFPILIPRNSFLFLKEKTVEKVAKLKLEIVDLFKNFENISKNLLLNNHEILEHLDFLEIKLKTQFSEMKTSAESTDITFGQLVVAEETRQLKSFDRMKKRLLRAEKIKQSELLDRARNLFTEIHPSGIWQERVYNFSVFYAEEGESWLQFCLKEMPIENPELVIAVI</sequence>
<organism evidence="5 6">
    <name type="scientific">Frigoriflavimonas asaccharolytica</name>
    <dbReference type="NCBI Taxonomy" id="2735899"/>
    <lineage>
        <taxon>Bacteria</taxon>
        <taxon>Pseudomonadati</taxon>
        <taxon>Bacteroidota</taxon>
        <taxon>Flavobacteriia</taxon>
        <taxon>Flavobacteriales</taxon>
        <taxon>Weeksellaceae</taxon>
        <taxon>Frigoriflavimonas</taxon>
    </lineage>
</organism>
<dbReference type="InterPro" id="IPR011199">
    <property type="entry name" value="Bacillithiol_biosynth_BshC"/>
</dbReference>